<keyword evidence="1" id="KW-0812">Transmembrane</keyword>
<feature type="transmembrane region" description="Helical" evidence="1">
    <location>
        <begin position="6"/>
        <end position="23"/>
    </location>
</feature>
<accession>A0A0F5VF94</accession>
<feature type="transmembrane region" description="Helical" evidence="1">
    <location>
        <begin position="35"/>
        <end position="54"/>
    </location>
</feature>
<proteinExistence type="predicted"/>
<keyword evidence="1" id="KW-1133">Transmembrane helix</keyword>
<dbReference type="EMBL" id="JWYV01000002">
    <property type="protein sequence ID" value="KKD00856.1"/>
    <property type="molecule type" value="Genomic_DNA"/>
</dbReference>
<reference evidence="2 3" key="1">
    <citation type="submission" date="2014-12" db="EMBL/GenBank/DDBJ databases">
        <title>Mercury Reductase activity and rhizosphere competence traits in the genome of root associated Photobacterium halotolerans MELD1.</title>
        <authorList>
            <person name="Mathew D.C."/>
            <person name="Huang C.-C."/>
        </authorList>
    </citation>
    <scope>NUCLEOTIDE SEQUENCE [LARGE SCALE GENOMIC DNA]</scope>
    <source>
        <strain evidence="2 3">MELD1</strain>
    </source>
</reference>
<protein>
    <submittedName>
        <fullName evidence="2">Uncharacterized protein</fullName>
    </submittedName>
</protein>
<name>A0A0F5VF94_9GAMM</name>
<dbReference type="Proteomes" id="UP000033633">
    <property type="component" value="Unassembled WGS sequence"/>
</dbReference>
<feature type="transmembrane region" description="Helical" evidence="1">
    <location>
        <begin position="74"/>
        <end position="95"/>
    </location>
</feature>
<keyword evidence="3" id="KW-1185">Reference proteome</keyword>
<evidence type="ECO:0000256" key="1">
    <source>
        <dbReference type="SAM" id="Phobius"/>
    </source>
</evidence>
<dbReference type="PATRIC" id="fig|265726.11.peg.2010"/>
<organism evidence="2 3">
    <name type="scientific">Photobacterium halotolerans</name>
    <dbReference type="NCBI Taxonomy" id="265726"/>
    <lineage>
        <taxon>Bacteria</taxon>
        <taxon>Pseudomonadati</taxon>
        <taxon>Pseudomonadota</taxon>
        <taxon>Gammaproteobacteria</taxon>
        <taxon>Vibrionales</taxon>
        <taxon>Vibrionaceae</taxon>
        <taxon>Photobacterium</taxon>
    </lineage>
</organism>
<keyword evidence="1" id="KW-0472">Membrane</keyword>
<dbReference type="STRING" id="265726.KY46_03320"/>
<evidence type="ECO:0000313" key="2">
    <source>
        <dbReference type="EMBL" id="KKD00856.1"/>
    </source>
</evidence>
<comment type="caution">
    <text evidence="2">The sequence shown here is derived from an EMBL/GenBank/DDBJ whole genome shotgun (WGS) entry which is preliminary data.</text>
</comment>
<dbReference type="AlphaFoldDB" id="A0A0F5VF94"/>
<evidence type="ECO:0000313" key="3">
    <source>
        <dbReference type="Proteomes" id="UP000033633"/>
    </source>
</evidence>
<sequence length="107" mass="12803">MNIYFTLYIIISITGLTVGLKLIKNYHKAKKEVWLYIYFSITALIFGSQHYSIFFDSHVNGYLFYPDFDSTFIVTGWIRILALFFLISHVMIFYFKRRPICNFDDSR</sequence>
<gene>
    <name evidence="2" type="ORF">KY46_03320</name>
</gene>